<evidence type="ECO:0000313" key="2">
    <source>
        <dbReference type="EMBL" id="ERN10038.1"/>
    </source>
</evidence>
<dbReference type="PANTHER" id="PTHR32166:SF24">
    <property type="entry name" value="F16P17.2 PROTEIN"/>
    <property type="match status" value="1"/>
</dbReference>
<organism evidence="2 3">
    <name type="scientific">Amborella trichopoda</name>
    <dbReference type="NCBI Taxonomy" id="13333"/>
    <lineage>
        <taxon>Eukaryota</taxon>
        <taxon>Viridiplantae</taxon>
        <taxon>Streptophyta</taxon>
        <taxon>Embryophyta</taxon>
        <taxon>Tracheophyta</taxon>
        <taxon>Spermatophyta</taxon>
        <taxon>Magnoliopsida</taxon>
        <taxon>Amborellales</taxon>
        <taxon>Amborellaceae</taxon>
        <taxon>Amborella</taxon>
    </lineage>
</organism>
<sequence>MYPEALDIEEIAPGLSKSISIAGHGRIYPFLSKPKSQQKTLKGMVKGTMNMLDRYVGTVFLSSKDVSGKKNDANFFVRLYDQLVEEVGDKHAVQFIKDNTTACVSVGSKLMDKKKHLIWTPVCCTQHRSYVRRDRRDQNCEGDSKGSKVCVKIYV</sequence>
<evidence type="ECO:0000313" key="3">
    <source>
        <dbReference type="Proteomes" id="UP000017836"/>
    </source>
</evidence>
<gene>
    <name evidence="2" type="ORF">AMTR_s00013p00247680</name>
</gene>
<evidence type="ECO:0000259" key="1">
    <source>
        <dbReference type="Pfam" id="PF04937"/>
    </source>
</evidence>
<dbReference type="Pfam" id="PF04937">
    <property type="entry name" value="DUF659"/>
    <property type="match status" value="1"/>
</dbReference>
<name>W1PPN8_AMBTC</name>
<accession>W1PPN8</accession>
<feature type="domain" description="DUF659" evidence="1">
    <location>
        <begin position="55"/>
        <end position="122"/>
    </location>
</feature>
<dbReference type="Gramene" id="ERN10038">
    <property type="protein sequence ID" value="ERN10038"/>
    <property type="gene ID" value="AMTR_s00013p00247680"/>
</dbReference>
<reference evidence="3" key="1">
    <citation type="journal article" date="2013" name="Science">
        <title>The Amborella genome and the evolution of flowering plants.</title>
        <authorList>
            <consortium name="Amborella Genome Project"/>
        </authorList>
    </citation>
    <scope>NUCLEOTIDE SEQUENCE [LARGE SCALE GENOMIC DNA]</scope>
</reference>
<keyword evidence="3" id="KW-1185">Reference proteome</keyword>
<dbReference type="InterPro" id="IPR007021">
    <property type="entry name" value="DUF659"/>
</dbReference>
<dbReference type="Proteomes" id="UP000017836">
    <property type="component" value="Unassembled WGS sequence"/>
</dbReference>
<protein>
    <recommendedName>
        <fullName evidence="1">DUF659 domain-containing protein</fullName>
    </recommendedName>
</protein>
<proteinExistence type="predicted"/>
<dbReference type="AlphaFoldDB" id="W1PPN8"/>
<dbReference type="HOGENOM" id="CLU_1697876_0_0_1"/>
<dbReference type="PANTHER" id="PTHR32166">
    <property type="entry name" value="OSJNBA0013A04.12 PROTEIN"/>
    <property type="match status" value="1"/>
</dbReference>
<dbReference type="EMBL" id="KI392979">
    <property type="protein sequence ID" value="ERN10038.1"/>
    <property type="molecule type" value="Genomic_DNA"/>
</dbReference>